<dbReference type="HOGENOM" id="CLU_3428671_0_0_1"/>
<feature type="region of interest" description="Disordered" evidence="1">
    <location>
        <begin position="1"/>
        <end position="20"/>
    </location>
</feature>
<feature type="compositionally biased region" description="Polar residues" evidence="1">
    <location>
        <begin position="1"/>
        <end position="13"/>
    </location>
</feature>
<protein>
    <submittedName>
        <fullName evidence="2">Uncharacterized protein</fullName>
    </submittedName>
</protein>
<organism evidence="2 3">
    <name type="scientific">Tetranychus urticae</name>
    <name type="common">Two-spotted spider mite</name>
    <dbReference type="NCBI Taxonomy" id="32264"/>
    <lineage>
        <taxon>Eukaryota</taxon>
        <taxon>Metazoa</taxon>
        <taxon>Ecdysozoa</taxon>
        <taxon>Arthropoda</taxon>
        <taxon>Chelicerata</taxon>
        <taxon>Arachnida</taxon>
        <taxon>Acari</taxon>
        <taxon>Acariformes</taxon>
        <taxon>Trombidiformes</taxon>
        <taxon>Prostigmata</taxon>
        <taxon>Eleutherengona</taxon>
        <taxon>Raphignathae</taxon>
        <taxon>Tetranychoidea</taxon>
        <taxon>Tetranychidae</taxon>
        <taxon>Tetranychus</taxon>
    </lineage>
</organism>
<proteinExistence type="predicted"/>
<dbReference type="EMBL" id="CAEY01000236">
    <property type="status" value="NOT_ANNOTATED_CDS"/>
    <property type="molecule type" value="Genomic_DNA"/>
</dbReference>
<dbReference type="AlphaFoldDB" id="T1KM29"/>
<evidence type="ECO:0000256" key="1">
    <source>
        <dbReference type="SAM" id="MobiDB-lite"/>
    </source>
</evidence>
<evidence type="ECO:0000313" key="3">
    <source>
        <dbReference type="Proteomes" id="UP000015104"/>
    </source>
</evidence>
<name>T1KM29_TETUR</name>
<keyword evidence="3" id="KW-1185">Reference proteome</keyword>
<reference evidence="3" key="1">
    <citation type="submission" date="2011-08" db="EMBL/GenBank/DDBJ databases">
        <authorList>
            <person name="Rombauts S."/>
        </authorList>
    </citation>
    <scope>NUCLEOTIDE SEQUENCE</scope>
    <source>
        <strain evidence="3">London</strain>
    </source>
</reference>
<accession>T1KM29</accession>
<reference evidence="2" key="2">
    <citation type="submission" date="2015-06" db="UniProtKB">
        <authorList>
            <consortium name="EnsemblMetazoa"/>
        </authorList>
    </citation>
    <scope>IDENTIFICATION</scope>
</reference>
<sequence length="20" mass="2487">MNNIRVNTETQKSYFRITRD</sequence>
<dbReference type="EnsemblMetazoa" id="tetur15g00120.1">
    <property type="protein sequence ID" value="tetur15g00120.1"/>
    <property type="gene ID" value="tetur15g00120"/>
</dbReference>
<dbReference type="Proteomes" id="UP000015104">
    <property type="component" value="Unassembled WGS sequence"/>
</dbReference>
<evidence type="ECO:0000313" key="2">
    <source>
        <dbReference type="EnsemblMetazoa" id="tetur15g00120.1"/>
    </source>
</evidence>